<comment type="caution">
    <text evidence="2">The sequence shown here is derived from an EMBL/GenBank/DDBJ whole genome shotgun (WGS) entry which is preliminary data.</text>
</comment>
<evidence type="ECO:0000256" key="1">
    <source>
        <dbReference type="SAM" id="MobiDB-lite"/>
    </source>
</evidence>
<dbReference type="EMBL" id="CAMPGE010018520">
    <property type="protein sequence ID" value="CAI2376929.1"/>
    <property type="molecule type" value="Genomic_DNA"/>
</dbReference>
<feature type="region of interest" description="Disordered" evidence="1">
    <location>
        <begin position="1261"/>
        <end position="1294"/>
    </location>
</feature>
<feature type="compositionally biased region" description="Polar residues" evidence="1">
    <location>
        <begin position="1270"/>
        <end position="1279"/>
    </location>
</feature>
<gene>
    <name evidence="2" type="ORF">ECRASSUSDP1_LOCUS18306</name>
</gene>
<keyword evidence="3" id="KW-1185">Reference proteome</keyword>
<feature type="region of interest" description="Disordered" evidence="1">
    <location>
        <begin position="1201"/>
        <end position="1223"/>
    </location>
</feature>
<feature type="compositionally biased region" description="Polar residues" evidence="1">
    <location>
        <begin position="16"/>
        <end position="32"/>
    </location>
</feature>
<feature type="region of interest" description="Disordered" evidence="1">
    <location>
        <begin position="1863"/>
        <end position="1936"/>
    </location>
</feature>
<feature type="region of interest" description="Disordered" evidence="1">
    <location>
        <begin position="1110"/>
        <end position="1179"/>
    </location>
</feature>
<feature type="region of interest" description="Disordered" evidence="1">
    <location>
        <begin position="596"/>
        <end position="1081"/>
    </location>
</feature>
<feature type="compositionally biased region" description="Low complexity" evidence="1">
    <location>
        <begin position="1666"/>
        <end position="1679"/>
    </location>
</feature>
<feature type="compositionally biased region" description="Low complexity" evidence="1">
    <location>
        <begin position="206"/>
        <end position="216"/>
    </location>
</feature>
<feature type="compositionally biased region" description="Basic and acidic residues" evidence="1">
    <location>
        <begin position="819"/>
        <end position="829"/>
    </location>
</feature>
<reference evidence="2" key="1">
    <citation type="submission" date="2023-07" db="EMBL/GenBank/DDBJ databases">
        <authorList>
            <consortium name="AG Swart"/>
            <person name="Singh M."/>
            <person name="Singh A."/>
            <person name="Seah K."/>
            <person name="Emmerich C."/>
        </authorList>
    </citation>
    <scope>NUCLEOTIDE SEQUENCE</scope>
    <source>
        <strain evidence="2">DP1</strain>
    </source>
</reference>
<feature type="compositionally biased region" description="Basic and acidic residues" evidence="1">
    <location>
        <begin position="952"/>
        <end position="963"/>
    </location>
</feature>
<feature type="compositionally biased region" description="Basic and acidic residues" evidence="1">
    <location>
        <begin position="870"/>
        <end position="884"/>
    </location>
</feature>
<feature type="region of interest" description="Disordered" evidence="1">
    <location>
        <begin position="1638"/>
        <end position="1703"/>
    </location>
</feature>
<feature type="compositionally biased region" description="Basic and acidic residues" evidence="1">
    <location>
        <begin position="69"/>
        <end position="87"/>
    </location>
</feature>
<sequence>MEQRASNYHYTGYVEESSNSNASQRDQPTSSDPGRFHEEQHYNGASSSKNVYRGPDRPTQDFHGQNKPSLEKRDKNLGDKKFREFENRNLGYYNQYEEQTAVSEASSNNPYDTSVQISHRQARPRTPSRAHSPEEIRRNDELLSLLIGGKEETKAEKRERQRMYREALENQKKLNEFYTKNLNPEVIEHKYSKSPPRFSGKNRQHSPSSPLSNSFDSETEKMIEQEELEKKRQYQEILHYQMREKELKKQLQRKESIAQNIFARDENQEEREKLAKQNQLRRELEEQIQEKQRLGELEKQKKQKYDLQLDTAIENMNKRMWDQEKTESQREKEKDQYKDELQNQIKEKQMKEDFEEQQKKMKEIEDEKRVKREVFELNNQFRIENGDEPLPLPPELTPSNIPHDFDDQKSLAPSMAPSVPPEMTRNPSPTAQQNRFTPQIPPLASANPEIPSSNPTNAPQMTYPPYQPSQSPLPQAHYEHPYYPVQAPPPGLIDMPPRPAPADQNLEALYPELQELRDRQKDLIGSYMGEIQLLKKQKEGLIQDMISNKKDQMEEDHKLFQQKLEQLKGSMLENYEAPKPTPVMAKGNEILAELDRMKERLQKGKSSKPSQHPSERTMNNIMIQNPLADGDNINIDNYSPEKRSFQTSMDKSLPGITALKTGPNASQNYSPEKPSKNTNPSILKPDNVEINMGSPTIPSKKKTTMKSEKPRTKKRIIKKKDKPSKAKTIRLKVPLKNSDNNDESLESQKVDESIQKELPRAMIQAQNNLAEESSASNATQEIRQDDPEDEEDEGEEMYTNEELAESDLPNPIPQDQEELLPREETKNDPQEAPIDELLEEDEPEEPLLDGERPGSPIIPALRKKLVHSQTIREMKEKSRMDRKSKPYRSVTQIGQGEDKLDEPSVIPEHLRNKSVTGLGIDDDRSVAVPMEVDQSRDYGKPPLAKVVSQTPKNEKSKLEEKFKSSKKRKFTDMVSLQGDSEQKKESNDGPITERKEYHSAMGSAKNSFRKLILGTNDEASPPPHESSSENEASLMHGLPASMKKIRGMSMDRSRQMALPPTPKKIIRAPNTTNMEKDESGSDVDFDLKFFNKKALQSGGSLPRISAYERAANHKKANRTSSFTKYQSPNPFRPPVDSNRSLNERNSSFEEIPRANLVQRRDFKEPEGSYQPSEHLEGVKTPSLRETISRSVPRMRNQEIIKRKETFGDSHAKKESGSSYRRDQVMLEHQRKALGRGDKFNDSQYIGEDVSNYQPNEVPLSFERSKPKQPSVFNYNSQARPENDRLPQLSRRDSLTGSKVLTKKQQEVATLISEKAQNPSTKNIEPRRVIDPIYFQKNKEENKKSQQKIPIRKRSTSLTNLSHNIANESVKSYKLPTKPKFQPREVPKNSNLQLNVPNYESEMLKEPSEHFGSVDYNDPYVVHERLKRNMMLYVDTDPNNLNSTPLEQRLDAELKTITPAKMGSSNHPFIDPKYSLESSRPIPIETKKSIVSEASDFIKYYENMKNKENIYNDQLDESLDDFVLYLKGLKNKFLEDLVLKKIEMVEDEAKQKKLLQSYPQRQSLNISQDSTPRSNRVLLQESDYENLRDFEKEVNKAVSEEQIQPVGSITILKEPTENGVTALDVDHLNNSGINQDLLVSESDKASSEKKSTKKSDGLKLIPLKLPSQHSQSRSSYDSVSAENKEESKTSQQNIAPNPAPIQLPVLDKNEEDVGDIESVSAASFSHNQTRKSTNLKDPPKGNMFLDSPAEPPQQNLLMNHVSEEVKLPLETSVEKTSINKLSIPEDQKPLQMRDSVTPPLESGRSSKMSNKPPKYPSQITKQIQEEVHKNGLGGIEELLNQILDKEKATNELLKKDSKIQTFLEDNKSNNSNTSFMKMGTNDRQGQRRASKRRSVNKSPGSGYDLDGQDSFRSDINSVTETVSDTSNNESKKGPTDMFKKFAMEMANE</sequence>
<feature type="compositionally biased region" description="Polar residues" evidence="1">
    <location>
        <begin position="663"/>
        <end position="681"/>
    </location>
</feature>
<feature type="region of interest" description="Disordered" evidence="1">
    <location>
        <begin position="382"/>
        <end position="503"/>
    </location>
</feature>
<feature type="compositionally biased region" description="Basic and acidic residues" evidence="1">
    <location>
        <begin position="1146"/>
        <end position="1166"/>
    </location>
</feature>
<feature type="compositionally biased region" description="Pro residues" evidence="1">
    <location>
        <begin position="486"/>
        <end position="500"/>
    </location>
</feature>
<feature type="compositionally biased region" description="Polar residues" evidence="1">
    <location>
        <begin position="1118"/>
        <end position="1129"/>
    </location>
</feature>
<feature type="compositionally biased region" description="Acidic residues" evidence="1">
    <location>
        <begin position="833"/>
        <end position="848"/>
    </location>
</feature>
<accession>A0AAD1XQG6</accession>
<feature type="compositionally biased region" description="Polar residues" evidence="1">
    <location>
        <begin position="425"/>
        <end position="437"/>
    </location>
</feature>
<evidence type="ECO:0000313" key="3">
    <source>
        <dbReference type="Proteomes" id="UP001295684"/>
    </source>
</evidence>
<feature type="compositionally biased region" description="Basic and acidic residues" evidence="1">
    <location>
        <begin position="131"/>
        <end position="141"/>
    </location>
</feature>
<feature type="compositionally biased region" description="Basic and acidic residues" evidence="1">
    <location>
        <begin position="149"/>
        <end position="159"/>
    </location>
</feature>
<feature type="compositionally biased region" description="Acidic residues" evidence="1">
    <location>
        <begin position="786"/>
        <end position="805"/>
    </location>
</feature>
<feature type="compositionally biased region" description="Basic and acidic residues" evidence="1">
    <location>
        <begin position="980"/>
        <end position="998"/>
    </location>
</feature>
<feature type="compositionally biased region" description="Basic residues" evidence="1">
    <location>
        <begin position="711"/>
        <end position="730"/>
    </location>
</feature>
<feature type="region of interest" description="Disordered" evidence="1">
    <location>
        <begin position="1"/>
        <end position="159"/>
    </location>
</feature>
<feature type="region of interest" description="Disordered" evidence="1">
    <location>
        <begin position="1719"/>
        <end position="1753"/>
    </location>
</feature>
<protein>
    <submittedName>
        <fullName evidence="2">Uncharacterized protein</fullName>
    </submittedName>
</protein>
<feature type="region of interest" description="Disordered" evidence="1">
    <location>
        <begin position="191"/>
        <end position="222"/>
    </location>
</feature>
<feature type="compositionally biased region" description="Polar residues" evidence="1">
    <location>
        <begin position="1719"/>
        <end position="1731"/>
    </location>
</feature>
<feature type="compositionally biased region" description="Polar residues" evidence="1">
    <location>
        <begin position="764"/>
        <end position="780"/>
    </location>
</feature>
<feature type="region of interest" description="Disordered" evidence="1">
    <location>
        <begin position="317"/>
        <end position="339"/>
    </location>
</feature>
<feature type="compositionally biased region" description="Basic and acidic residues" evidence="1">
    <location>
        <begin position="1640"/>
        <end position="1656"/>
    </location>
</feature>
<feature type="compositionally biased region" description="Polar residues" evidence="1">
    <location>
        <begin position="1912"/>
        <end position="1927"/>
    </location>
</feature>
<feature type="compositionally biased region" description="Basic residues" evidence="1">
    <location>
        <begin position="1885"/>
        <end position="1894"/>
    </location>
</feature>
<dbReference type="Proteomes" id="UP001295684">
    <property type="component" value="Unassembled WGS sequence"/>
</dbReference>
<feature type="compositionally biased region" description="Basic and acidic residues" evidence="1">
    <location>
        <begin position="746"/>
        <end position="759"/>
    </location>
</feature>
<feature type="compositionally biased region" description="Low complexity" evidence="1">
    <location>
        <begin position="459"/>
        <end position="475"/>
    </location>
</feature>
<proteinExistence type="predicted"/>
<feature type="compositionally biased region" description="Polar residues" evidence="1">
    <location>
        <begin position="96"/>
        <end position="119"/>
    </location>
</feature>
<evidence type="ECO:0000313" key="2">
    <source>
        <dbReference type="EMBL" id="CAI2376929.1"/>
    </source>
</evidence>
<organism evidence="2 3">
    <name type="scientific">Euplotes crassus</name>
    <dbReference type="NCBI Taxonomy" id="5936"/>
    <lineage>
        <taxon>Eukaryota</taxon>
        <taxon>Sar</taxon>
        <taxon>Alveolata</taxon>
        <taxon>Ciliophora</taxon>
        <taxon>Intramacronucleata</taxon>
        <taxon>Spirotrichea</taxon>
        <taxon>Hypotrichia</taxon>
        <taxon>Euplotida</taxon>
        <taxon>Euplotidae</taxon>
        <taxon>Moneuplotes</taxon>
    </lineage>
</organism>
<feature type="compositionally biased region" description="Polar residues" evidence="1">
    <location>
        <begin position="607"/>
        <end position="623"/>
    </location>
</feature>
<feature type="region of interest" description="Disordered" evidence="1">
    <location>
        <begin position="1778"/>
        <end position="1821"/>
    </location>
</feature>
<feature type="compositionally biased region" description="Basic and acidic residues" evidence="1">
    <location>
        <begin position="1280"/>
        <end position="1293"/>
    </location>
</feature>
<name>A0AAD1XQG6_EUPCR</name>